<feature type="active site" description="Proton donor" evidence="4">
    <location>
        <position position="158"/>
    </location>
</feature>
<dbReference type="Pfam" id="PF01301">
    <property type="entry name" value="Glyco_hydro_35"/>
    <property type="match status" value="1"/>
</dbReference>
<keyword evidence="3" id="KW-0326">Glycosidase</keyword>
<dbReference type="SUPFAM" id="SSF51445">
    <property type="entry name" value="(Trans)glycosidases"/>
    <property type="match status" value="1"/>
</dbReference>
<evidence type="ECO:0000259" key="6">
    <source>
        <dbReference type="Pfam" id="PF01301"/>
    </source>
</evidence>
<evidence type="ECO:0000256" key="4">
    <source>
        <dbReference type="PIRSR" id="PIRSR006336-1"/>
    </source>
</evidence>
<dbReference type="RefSeq" id="WP_135978278.1">
    <property type="nucleotide sequence ID" value="NZ_BQKC01000001.1"/>
</dbReference>
<evidence type="ECO:0000256" key="5">
    <source>
        <dbReference type="RuleBase" id="RU003679"/>
    </source>
</evidence>
<evidence type="ECO:0000256" key="2">
    <source>
        <dbReference type="ARBA" id="ARBA00022801"/>
    </source>
</evidence>
<comment type="similarity">
    <text evidence="1 5">Belongs to the glycosyl hydrolase 35 family.</text>
</comment>
<dbReference type="PRINTS" id="PR00742">
    <property type="entry name" value="GLHYDRLASE35"/>
</dbReference>
<evidence type="ECO:0000256" key="3">
    <source>
        <dbReference type="ARBA" id="ARBA00023295"/>
    </source>
</evidence>
<keyword evidence="2 9" id="KW-0378">Hydrolase</keyword>
<evidence type="ECO:0000259" key="8">
    <source>
        <dbReference type="Pfam" id="PF21467"/>
    </source>
</evidence>
<evidence type="ECO:0000256" key="1">
    <source>
        <dbReference type="ARBA" id="ARBA00009809"/>
    </source>
</evidence>
<evidence type="ECO:0000259" key="7">
    <source>
        <dbReference type="Pfam" id="PF21317"/>
    </source>
</evidence>
<organism evidence="9 10">
    <name type="scientific">Granulimonas faecalis</name>
    <dbReference type="NCBI Taxonomy" id="2894155"/>
    <lineage>
        <taxon>Bacteria</taxon>
        <taxon>Bacillati</taxon>
        <taxon>Actinomycetota</taxon>
        <taxon>Coriobacteriia</taxon>
        <taxon>Coriobacteriales</taxon>
        <taxon>Kribbibacteriaceae</taxon>
        <taxon>Granulimonas</taxon>
    </lineage>
</organism>
<dbReference type="GO" id="GO:0004565">
    <property type="term" value="F:beta-galactosidase activity"/>
    <property type="evidence" value="ECO:0007669"/>
    <property type="project" value="InterPro"/>
</dbReference>
<dbReference type="InterPro" id="IPR048913">
    <property type="entry name" value="BetaGal_gal-bd"/>
</dbReference>
<name>A0AAV5B322_9ACTN</name>
<dbReference type="AlphaFoldDB" id="A0AAV5B322"/>
<proteinExistence type="inferred from homology"/>
<sequence length="594" mass="65647">MSHTFSARGSSFLLDGEPFQIRSGAIHYFRVHPADWAHSLHNLKALGFNAVETYVPWNLHEPHEGTFRFDGLCDVEAFLDAAAREGLYAIVRPSPFICAEWEWGGLPAWLMYGHGRPRSRDPRFLGAVAAYYDELIPRLAPHQLDRGGNVLMFQVENEYGSYAQDKGYLRTISTLMSERGLTMPFFTSDGPWEACLSAGSLIDDGVLATGNFGSRPEENFAALRRFQEGHGRTQPLMCMEFWDGWFSRWGEAPTRRDGGELADCVGRALEIGSVNLYMFHGGTNFGFMNGCSARKQHDLHQITSYDYGAPLDERGNPTGRYDALRAMMAERFPDVPLGTPAYKPTLAPCVLVRDGVAGLLASLDALSERRESLDTQPMELLGQNTGYVLYRTTLPAYADEVRLRVIDASDRVQVFCDGELAAVQYQEEIGDDIFVSPRPDGSTLDVLVENMGRVNYGPKLCAPSQSKGIRQGVMADLHFLQGWEEYPLPLDDISALEFSAEGPHLAAPAFHRFHLAVDEPADTFVDMAGWHKGCVFVNGFNVGRFWEKGPLTTLYVPGGLLRPGVNELVVFETDGPGAGELVLADGPVEIETGA</sequence>
<dbReference type="PIRSF" id="PIRSF006336">
    <property type="entry name" value="B-gal"/>
    <property type="match status" value="1"/>
</dbReference>
<dbReference type="InterPro" id="IPR017853">
    <property type="entry name" value="GH"/>
</dbReference>
<dbReference type="InterPro" id="IPR048912">
    <property type="entry name" value="BetaGal1-like_ABD1"/>
</dbReference>
<feature type="domain" description="Beta-galactosidase 1-like first all-beta" evidence="7">
    <location>
        <begin position="378"/>
        <end position="489"/>
    </location>
</feature>
<dbReference type="Pfam" id="PF21317">
    <property type="entry name" value="BetaGal_ABD_1"/>
    <property type="match status" value="1"/>
</dbReference>
<accession>A0AAV5B322</accession>
<dbReference type="Gene3D" id="3.20.20.80">
    <property type="entry name" value="Glycosidases"/>
    <property type="match status" value="1"/>
</dbReference>
<dbReference type="InterPro" id="IPR031330">
    <property type="entry name" value="Gly_Hdrlase_35_cat"/>
</dbReference>
<dbReference type="InterPro" id="IPR001944">
    <property type="entry name" value="Glycoside_Hdrlase_35"/>
</dbReference>
<comment type="caution">
    <text evidence="9">The sequence shown here is derived from an EMBL/GenBank/DDBJ whole genome shotgun (WGS) entry which is preliminary data.</text>
</comment>
<dbReference type="EMBL" id="BQKC01000001">
    <property type="protein sequence ID" value="GJM55882.1"/>
    <property type="molecule type" value="Genomic_DNA"/>
</dbReference>
<dbReference type="PANTHER" id="PTHR23421">
    <property type="entry name" value="BETA-GALACTOSIDASE RELATED"/>
    <property type="match status" value="1"/>
</dbReference>
<feature type="active site" description="Nucleophile" evidence="4">
    <location>
        <position position="240"/>
    </location>
</feature>
<dbReference type="Gene3D" id="2.60.120.260">
    <property type="entry name" value="Galactose-binding domain-like"/>
    <property type="match status" value="2"/>
</dbReference>
<feature type="domain" description="Beta-galactosidase galactose-binding" evidence="8">
    <location>
        <begin position="508"/>
        <end position="566"/>
    </location>
</feature>
<feature type="domain" description="Glycoside hydrolase 35 catalytic" evidence="6">
    <location>
        <begin position="11"/>
        <end position="329"/>
    </location>
</feature>
<evidence type="ECO:0000313" key="10">
    <source>
        <dbReference type="Proteomes" id="UP001055025"/>
    </source>
</evidence>
<gene>
    <name evidence="9" type="ORF">ATOP_15370</name>
</gene>
<protein>
    <submittedName>
        <fullName evidence="9">Glycosyl hydrolase</fullName>
    </submittedName>
</protein>
<dbReference type="GO" id="GO:0005975">
    <property type="term" value="P:carbohydrate metabolic process"/>
    <property type="evidence" value="ECO:0007669"/>
    <property type="project" value="InterPro"/>
</dbReference>
<reference evidence="9" key="1">
    <citation type="journal article" date="2022" name="Int. J. Syst. Evol. Microbiol.">
        <title>Granulimonas faecalis gen. nov., sp. nov., and Leptogranulimonas caecicola gen. nov., sp. nov., novel lactate-producing Atopobiaceae bacteria isolated from mouse intestines, and an emended description of the family Atopobiaceae.</title>
        <authorList>
            <person name="Morinaga K."/>
            <person name="Kusada H."/>
            <person name="Sakamoto S."/>
            <person name="Murakami T."/>
            <person name="Toyoda A."/>
            <person name="Mori H."/>
            <person name="Meng X.Y."/>
            <person name="Takashino M."/>
            <person name="Murotomi K."/>
            <person name="Tamaki H."/>
        </authorList>
    </citation>
    <scope>NUCLEOTIDE SEQUENCE</scope>
    <source>
        <strain evidence="9">OPF53</strain>
    </source>
</reference>
<dbReference type="InterPro" id="IPR008979">
    <property type="entry name" value="Galactose-bd-like_sf"/>
</dbReference>
<dbReference type="Pfam" id="PF21467">
    <property type="entry name" value="BetaGal_gal-bd"/>
    <property type="match status" value="1"/>
</dbReference>
<keyword evidence="10" id="KW-1185">Reference proteome</keyword>
<evidence type="ECO:0000313" key="9">
    <source>
        <dbReference type="EMBL" id="GJM55882.1"/>
    </source>
</evidence>
<dbReference type="Proteomes" id="UP001055025">
    <property type="component" value="Unassembled WGS sequence"/>
</dbReference>
<dbReference type="InterPro" id="IPR026283">
    <property type="entry name" value="B-gal_1-like"/>
</dbReference>
<dbReference type="SUPFAM" id="SSF49785">
    <property type="entry name" value="Galactose-binding domain-like"/>
    <property type="match status" value="1"/>
</dbReference>